<dbReference type="InterPro" id="IPR011006">
    <property type="entry name" value="CheY-like_superfamily"/>
</dbReference>
<evidence type="ECO:0000313" key="21">
    <source>
        <dbReference type="EMBL" id="EKB22678.1"/>
    </source>
</evidence>
<name>K1J8P1_AERVE</name>
<keyword evidence="6 15" id="KW-0597">Phosphoprotein</keyword>
<proteinExistence type="predicted"/>
<dbReference type="SMART" id="SM00448">
    <property type="entry name" value="REC"/>
    <property type="match status" value="1"/>
</dbReference>
<dbReference type="InterPro" id="IPR035965">
    <property type="entry name" value="PAS-like_dom_sf"/>
</dbReference>
<feature type="domain" description="Response regulatory" evidence="18">
    <location>
        <begin position="549"/>
        <end position="668"/>
    </location>
</feature>
<feature type="modified residue" description="4-aspartylphosphate" evidence="15">
    <location>
        <position position="598"/>
    </location>
</feature>
<dbReference type="SUPFAM" id="SSF52172">
    <property type="entry name" value="CheY-like"/>
    <property type="match status" value="1"/>
</dbReference>
<dbReference type="InterPro" id="IPR005467">
    <property type="entry name" value="His_kinase_dom"/>
</dbReference>
<keyword evidence="10" id="KW-0067">ATP-binding</keyword>
<dbReference type="Pfam" id="PF01627">
    <property type="entry name" value="Hpt"/>
    <property type="match status" value="1"/>
</dbReference>
<dbReference type="SUPFAM" id="SSF47226">
    <property type="entry name" value="Histidine-containing phosphotransfer domain, HPT domain"/>
    <property type="match status" value="1"/>
</dbReference>
<keyword evidence="12" id="KW-0902">Two-component regulatory system</keyword>
<comment type="catalytic activity">
    <reaction evidence="1">
        <text>ATP + protein L-histidine = ADP + protein N-phospho-L-histidine.</text>
        <dbReference type="EC" id="2.7.13.3"/>
    </reaction>
</comment>
<dbReference type="Gene3D" id="3.30.565.10">
    <property type="entry name" value="Histidine kinase-like ATPase, C-terminal domain"/>
    <property type="match status" value="1"/>
</dbReference>
<dbReference type="Gene3D" id="3.30.450.20">
    <property type="entry name" value="PAS domain"/>
    <property type="match status" value="1"/>
</dbReference>
<evidence type="ECO:0000256" key="14">
    <source>
        <dbReference type="PROSITE-ProRule" id="PRU00110"/>
    </source>
</evidence>
<dbReference type="SMART" id="SM00387">
    <property type="entry name" value="HATPase_c"/>
    <property type="match status" value="1"/>
</dbReference>
<evidence type="ECO:0000256" key="4">
    <source>
        <dbReference type="ARBA" id="ARBA00022475"/>
    </source>
</evidence>
<dbReference type="Pfam" id="PF00072">
    <property type="entry name" value="Response_reg"/>
    <property type="match status" value="1"/>
</dbReference>
<dbReference type="InterPro" id="IPR008207">
    <property type="entry name" value="Sig_transdc_His_kin_Hpt_dom"/>
</dbReference>
<dbReference type="InterPro" id="IPR036641">
    <property type="entry name" value="HPT_dom_sf"/>
</dbReference>
<evidence type="ECO:0000256" key="15">
    <source>
        <dbReference type="PROSITE-ProRule" id="PRU00169"/>
    </source>
</evidence>
<keyword evidence="8 16" id="KW-0812">Transmembrane</keyword>
<keyword evidence="13 16" id="KW-0472">Membrane</keyword>
<evidence type="ECO:0000259" key="20">
    <source>
        <dbReference type="PROSITE" id="PS50894"/>
    </source>
</evidence>
<keyword evidence="11 16" id="KW-1133">Transmembrane helix</keyword>
<dbReference type="PANTHER" id="PTHR43047:SF72">
    <property type="entry name" value="OSMOSENSING HISTIDINE PROTEIN KINASE SLN1"/>
    <property type="match status" value="1"/>
</dbReference>
<evidence type="ECO:0000256" key="3">
    <source>
        <dbReference type="ARBA" id="ARBA00012438"/>
    </source>
</evidence>
<gene>
    <name evidence="21" type="ORF">HMPREF1168_00734</name>
</gene>
<evidence type="ECO:0000256" key="16">
    <source>
        <dbReference type="SAM" id="Phobius"/>
    </source>
</evidence>
<dbReference type="Gene3D" id="1.10.287.130">
    <property type="match status" value="1"/>
</dbReference>
<dbReference type="Pfam" id="PF00512">
    <property type="entry name" value="HisKA"/>
    <property type="match status" value="1"/>
</dbReference>
<keyword evidence="5" id="KW-0997">Cell inner membrane</keyword>
<accession>K1J8P1</accession>
<evidence type="ECO:0000256" key="6">
    <source>
        <dbReference type="ARBA" id="ARBA00022553"/>
    </source>
</evidence>
<feature type="modified residue" description="Phosphohistidine" evidence="14">
    <location>
        <position position="733"/>
    </location>
</feature>
<dbReference type="GO" id="GO:0000155">
    <property type="term" value="F:phosphorelay sensor kinase activity"/>
    <property type="evidence" value="ECO:0007669"/>
    <property type="project" value="InterPro"/>
</dbReference>
<dbReference type="InterPro" id="IPR004358">
    <property type="entry name" value="Sig_transdc_His_kin-like_C"/>
</dbReference>
<dbReference type="InterPro" id="IPR001789">
    <property type="entry name" value="Sig_transdc_resp-reg_receiver"/>
</dbReference>
<keyword evidence="4" id="KW-1003">Cell membrane</keyword>
<dbReference type="PATRIC" id="fig|1073383.3.peg.745"/>
<evidence type="ECO:0000256" key="1">
    <source>
        <dbReference type="ARBA" id="ARBA00000085"/>
    </source>
</evidence>
<sequence>MVKDFISEQAIEEEYGQLKTKQFDRIEDALRCVASKLCDVTVLPLRVAKYYINSKFQDSLFITGELFESIPISAAFAVPPERRILRDILDQVIAMIPPDELEGLSNRWRVSTQQEAITWQELVREFGGIIALIMLLTIWIGLWGLSLHKQVRQRRAAEVALSTQLKFIEDLVDGTPHPIYARDQEDRLVLCNSSYAGFFGEEKDSLLGTTMEEDIRRWPFLAPLLEDFSMARTVRCVRQGDHRLSMTTGVVDVYHWVQPYFDLEGSVQGVIGGWIDVSERLRLLEELALASQDAQEANRAKSTFLATMSHEIRTPMNAIIGLLELTLRRARLHEEDKASLSIAHGSAKDLLSLIGDILDISKIESGRLELRPESHDIVALTASVVTVFTALARQKNLQLELVASEPRWVLVDSICYKQILSNLISNAIKYTNKGSVRVELQSKASDGWCTLQLAIRDTGIGIAPADQARLFQPFGQARQPEHIQRSGTGLGLMISRSLCELMGGALLLESELGRGTCVSIEMKLPLASAVEPVSPVALGTMAGYTRQLRVMIVDDHPTNRLLVSQQLAYLGHDATAVESGADALALLVKAPFDVMITDFNMPGMSGFELTRQYRALELDRGAHRCLILGLTADARQEQVSEGLAAGMDDCLFKPVGLEELECCLGRHMRHEEQREIEHCMQEIKLCLGPLTGHQPALMLPLLNEFARASDDDLLCLRQAADDGEVARFLDYVHRLKGGARIMGAMKLVAVCSEAESAGLEPQELLGALQQLQYSYGIVRQAIMRMQPELE</sequence>
<dbReference type="SUPFAM" id="SSF47384">
    <property type="entry name" value="Homodimeric domain of signal transducing histidine kinase"/>
    <property type="match status" value="1"/>
</dbReference>
<reference evidence="21 22" key="1">
    <citation type="submission" date="2012-06" db="EMBL/GenBank/DDBJ databases">
        <title>The Genome Sequence of Aeromonas veronii AMC34.</title>
        <authorList>
            <consortium name="The Broad Institute Genome Sequencing Platform"/>
            <person name="Earl A."/>
            <person name="Ward D."/>
            <person name="Feldgarden M."/>
            <person name="Gevers D."/>
            <person name="Graf J."/>
            <person name="Tomasi A."/>
            <person name="Horneman A."/>
            <person name="Walker B."/>
            <person name="Young S.K."/>
            <person name="Zeng Q."/>
            <person name="Gargeya S."/>
            <person name="Fitzgerald M."/>
            <person name="Haas B."/>
            <person name="Abouelleil A."/>
            <person name="Alvarado L."/>
            <person name="Arachchi H.M."/>
            <person name="Berlin A.M."/>
            <person name="Chapman S.B."/>
            <person name="Goldberg J."/>
            <person name="Griggs A."/>
            <person name="Gujja S."/>
            <person name="Hansen M."/>
            <person name="Howarth C."/>
            <person name="Imamovic A."/>
            <person name="Larimer J."/>
            <person name="McCowan C."/>
            <person name="Montmayeur A."/>
            <person name="Murphy C."/>
            <person name="Neiman D."/>
            <person name="Pearson M."/>
            <person name="Priest M."/>
            <person name="Roberts A."/>
            <person name="Saif S."/>
            <person name="Shea T."/>
            <person name="Sisk P."/>
            <person name="Sykes S."/>
            <person name="Wortman J."/>
            <person name="Nusbaum C."/>
            <person name="Birren B."/>
        </authorList>
    </citation>
    <scope>NUCLEOTIDE SEQUENCE [LARGE SCALE GENOMIC DNA]</scope>
    <source>
        <strain evidence="21 22">AMC34</strain>
    </source>
</reference>
<dbReference type="Gene3D" id="3.40.190.10">
    <property type="entry name" value="Periplasmic binding protein-like II"/>
    <property type="match status" value="2"/>
</dbReference>
<feature type="transmembrane region" description="Helical" evidence="16">
    <location>
        <begin position="126"/>
        <end position="145"/>
    </location>
</feature>
<evidence type="ECO:0000256" key="9">
    <source>
        <dbReference type="ARBA" id="ARBA00022777"/>
    </source>
</evidence>
<dbReference type="SUPFAM" id="SSF55785">
    <property type="entry name" value="PYP-like sensor domain (PAS domain)"/>
    <property type="match status" value="1"/>
</dbReference>
<dbReference type="InterPro" id="IPR036097">
    <property type="entry name" value="HisK_dim/P_sf"/>
</dbReference>
<evidence type="ECO:0000256" key="11">
    <source>
        <dbReference type="ARBA" id="ARBA00022989"/>
    </source>
</evidence>
<dbReference type="EC" id="2.7.13.3" evidence="3"/>
<dbReference type="CDD" id="cd17546">
    <property type="entry name" value="REC_hyHK_CKI1_RcsC-like"/>
    <property type="match status" value="1"/>
</dbReference>
<dbReference type="EMBL" id="AGWU01000008">
    <property type="protein sequence ID" value="EKB22678.1"/>
    <property type="molecule type" value="Genomic_DNA"/>
</dbReference>
<keyword evidence="10" id="KW-0547">Nucleotide-binding</keyword>
<evidence type="ECO:0000259" key="19">
    <source>
        <dbReference type="PROSITE" id="PS50112"/>
    </source>
</evidence>
<dbReference type="CDD" id="cd16922">
    <property type="entry name" value="HATPase_EvgS-ArcB-TorS-like"/>
    <property type="match status" value="1"/>
</dbReference>
<dbReference type="GO" id="GO:0009927">
    <property type="term" value="F:histidine phosphotransfer kinase activity"/>
    <property type="evidence" value="ECO:0007669"/>
    <property type="project" value="TreeGrafter"/>
</dbReference>
<evidence type="ECO:0000256" key="2">
    <source>
        <dbReference type="ARBA" id="ARBA00004429"/>
    </source>
</evidence>
<dbReference type="SUPFAM" id="SSF53850">
    <property type="entry name" value="Periplasmic binding protein-like II"/>
    <property type="match status" value="1"/>
</dbReference>
<dbReference type="Proteomes" id="UP000006087">
    <property type="component" value="Unassembled WGS sequence"/>
</dbReference>
<evidence type="ECO:0000313" key="22">
    <source>
        <dbReference type="Proteomes" id="UP000006087"/>
    </source>
</evidence>
<dbReference type="InterPro" id="IPR000014">
    <property type="entry name" value="PAS"/>
</dbReference>
<dbReference type="CDD" id="cd00088">
    <property type="entry name" value="HPT"/>
    <property type="match status" value="1"/>
</dbReference>
<comment type="caution">
    <text evidence="21">The sequence shown here is derived from an EMBL/GenBank/DDBJ whole genome shotgun (WGS) entry which is preliminary data.</text>
</comment>
<dbReference type="PROSITE" id="PS50110">
    <property type="entry name" value="RESPONSE_REGULATORY"/>
    <property type="match status" value="1"/>
</dbReference>
<feature type="domain" description="HPt" evidence="20">
    <location>
        <begin position="694"/>
        <end position="790"/>
    </location>
</feature>
<dbReference type="InterPro" id="IPR003594">
    <property type="entry name" value="HATPase_dom"/>
</dbReference>
<evidence type="ECO:0000259" key="18">
    <source>
        <dbReference type="PROSITE" id="PS50110"/>
    </source>
</evidence>
<dbReference type="GO" id="GO:0005886">
    <property type="term" value="C:plasma membrane"/>
    <property type="evidence" value="ECO:0007669"/>
    <property type="project" value="UniProtKB-SubCell"/>
</dbReference>
<dbReference type="PRINTS" id="PR00344">
    <property type="entry name" value="BCTRLSENSOR"/>
</dbReference>
<evidence type="ECO:0000256" key="7">
    <source>
        <dbReference type="ARBA" id="ARBA00022679"/>
    </source>
</evidence>
<evidence type="ECO:0000256" key="12">
    <source>
        <dbReference type="ARBA" id="ARBA00023012"/>
    </source>
</evidence>
<dbReference type="Gene3D" id="1.20.120.160">
    <property type="entry name" value="HPT domain"/>
    <property type="match status" value="1"/>
</dbReference>
<keyword evidence="9" id="KW-0418">Kinase</keyword>
<evidence type="ECO:0000259" key="17">
    <source>
        <dbReference type="PROSITE" id="PS50109"/>
    </source>
</evidence>
<dbReference type="HOGENOM" id="CLU_000445_114_15_6"/>
<feature type="domain" description="PAS" evidence="19">
    <location>
        <begin position="164"/>
        <end position="208"/>
    </location>
</feature>
<dbReference type="InterPro" id="IPR003661">
    <property type="entry name" value="HisK_dim/P_dom"/>
</dbReference>
<evidence type="ECO:0000256" key="10">
    <source>
        <dbReference type="ARBA" id="ARBA00022840"/>
    </source>
</evidence>
<dbReference type="SUPFAM" id="SSF55874">
    <property type="entry name" value="ATPase domain of HSP90 chaperone/DNA topoisomerase II/histidine kinase"/>
    <property type="match status" value="1"/>
</dbReference>
<dbReference type="Pfam" id="PF02518">
    <property type="entry name" value="HATPase_c"/>
    <property type="match status" value="1"/>
</dbReference>
<dbReference type="PROSITE" id="PS50112">
    <property type="entry name" value="PAS"/>
    <property type="match status" value="1"/>
</dbReference>
<dbReference type="PROSITE" id="PS50894">
    <property type="entry name" value="HPT"/>
    <property type="match status" value="1"/>
</dbReference>
<evidence type="ECO:0000256" key="5">
    <source>
        <dbReference type="ARBA" id="ARBA00022519"/>
    </source>
</evidence>
<evidence type="ECO:0000256" key="8">
    <source>
        <dbReference type="ARBA" id="ARBA00022692"/>
    </source>
</evidence>
<organism evidence="21 22">
    <name type="scientific">Aeromonas veronii AMC34</name>
    <dbReference type="NCBI Taxonomy" id="1073383"/>
    <lineage>
        <taxon>Bacteria</taxon>
        <taxon>Pseudomonadati</taxon>
        <taxon>Pseudomonadota</taxon>
        <taxon>Gammaproteobacteria</taxon>
        <taxon>Aeromonadales</taxon>
        <taxon>Aeromonadaceae</taxon>
        <taxon>Aeromonas</taxon>
    </lineage>
</organism>
<dbReference type="PROSITE" id="PS50109">
    <property type="entry name" value="HIS_KIN"/>
    <property type="match status" value="1"/>
</dbReference>
<dbReference type="InterPro" id="IPR036890">
    <property type="entry name" value="HATPase_C_sf"/>
</dbReference>
<dbReference type="AlphaFoldDB" id="K1J8P1"/>
<keyword evidence="7" id="KW-0808">Transferase</keyword>
<dbReference type="SMART" id="SM00388">
    <property type="entry name" value="HisKA"/>
    <property type="match status" value="1"/>
</dbReference>
<dbReference type="Gene3D" id="3.40.50.2300">
    <property type="match status" value="1"/>
</dbReference>
<dbReference type="PANTHER" id="PTHR43047">
    <property type="entry name" value="TWO-COMPONENT HISTIDINE PROTEIN KINASE"/>
    <property type="match status" value="1"/>
</dbReference>
<evidence type="ECO:0000256" key="13">
    <source>
        <dbReference type="ARBA" id="ARBA00023136"/>
    </source>
</evidence>
<comment type="subcellular location">
    <subcellularLocation>
        <location evidence="2">Cell inner membrane</location>
        <topology evidence="2">Multi-pass membrane protein</topology>
    </subcellularLocation>
</comment>
<protein>
    <recommendedName>
        <fullName evidence="3">histidine kinase</fullName>
        <ecNumber evidence="3">2.7.13.3</ecNumber>
    </recommendedName>
</protein>
<dbReference type="CDD" id="cd00082">
    <property type="entry name" value="HisKA"/>
    <property type="match status" value="1"/>
</dbReference>
<feature type="domain" description="Histidine kinase" evidence="17">
    <location>
        <begin position="307"/>
        <end position="526"/>
    </location>
</feature>